<dbReference type="SUPFAM" id="SSF48403">
    <property type="entry name" value="Ankyrin repeat"/>
    <property type="match status" value="1"/>
</dbReference>
<dbReference type="EMBL" id="CP111017">
    <property type="protein sequence ID" value="WAR07411.1"/>
    <property type="molecule type" value="Genomic_DNA"/>
</dbReference>
<sequence length="384" mass="43110">MEVLTVPASMQPRTEGTQFIIRTFPSDSLGLAPEFCRSPLCQAICERDPYRTLRYIKRGENINVTCSKTGNTLLHVIMVEASPISETQYVPIVYQLSNADVKFDVKNNDGVSPLQLAIKMHLLELMVSLIKCGATCDLEPDLELITACSGPLEYEFKAAYRKFAPGYWEPVEENKAFKVNVLVKSWSRINVQRDGKTLIEFAKEKGAQEKIVRQLNDNEVSIEFAHATIAGDGERMEHMLHYSVDMETMDHSHRENYFEPYCPMTLYGAAIKYGHRHVLRLLKNADSVAVRPGQGTRDQPLGSQSSVCTIFSCFAGCIKIHWTEDGVGMVIGGGGGMACISPRPTRARVLQHHWCCDDDKTGEVSTRYNGTDLYWFDPLRATDL</sequence>
<proteinExistence type="predicted"/>
<dbReference type="Gene3D" id="1.25.40.20">
    <property type="entry name" value="Ankyrin repeat-containing domain"/>
    <property type="match status" value="1"/>
</dbReference>
<name>A0ABY7EF53_MYAAR</name>
<accession>A0ABY7EF53</accession>
<dbReference type="InterPro" id="IPR036770">
    <property type="entry name" value="Ankyrin_rpt-contain_sf"/>
</dbReference>
<organism evidence="1 2">
    <name type="scientific">Mya arenaria</name>
    <name type="common">Soft-shell clam</name>
    <dbReference type="NCBI Taxonomy" id="6604"/>
    <lineage>
        <taxon>Eukaryota</taxon>
        <taxon>Metazoa</taxon>
        <taxon>Spiralia</taxon>
        <taxon>Lophotrochozoa</taxon>
        <taxon>Mollusca</taxon>
        <taxon>Bivalvia</taxon>
        <taxon>Autobranchia</taxon>
        <taxon>Heteroconchia</taxon>
        <taxon>Euheterodonta</taxon>
        <taxon>Imparidentia</taxon>
        <taxon>Neoheterodontei</taxon>
        <taxon>Myida</taxon>
        <taxon>Myoidea</taxon>
        <taxon>Myidae</taxon>
        <taxon>Mya</taxon>
    </lineage>
</organism>
<gene>
    <name evidence="1" type="ORF">MAR_017369</name>
</gene>
<keyword evidence="2" id="KW-1185">Reference proteome</keyword>
<evidence type="ECO:0000313" key="2">
    <source>
        <dbReference type="Proteomes" id="UP001164746"/>
    </source>
</evidence>
<dbReference type="Proteomes" id="UP001164746">
    <property type="component" value="Chromosome 6"/>
</dbReference>
<protein>
    <submittedName>
        <fullName evidence="1">Uncharacterized protein</fullName>
    </submittedName>
</protein>
<reference evidence="1" key="1">
    <citation type="submission" date="2022-11" db="EMBL/GenBank/DDBJ databases">
        <title>Centuries of genome instability and evolution in soft-shell clam transmissible cancer (bioRxiv).</title>
        <authorList>
            <person name="Hart S.F.M."/>
            <person name="Yonemitsu M.A."/>
            <person name="Giersch R.M."/>
            <person name="Beal B.F."/>
            <person name="Arriagada G."/>
            <person name="Davis B.W."/>
            <person name="Ostrander E.A."/>
            <person name="Goff S.P."/>
            <person name="Metzger M.J."/>
        </authorList>
    </citation>
    <scope>NUCLEOTIDE SEQUENCE</scope>
    <source>
        <strain evidence="1">MELC-2E11</strain>
        <tissue evidence="1">Siphon/mantle</tissue>
    </source>
</reference>
<evidence type="ECO:0000313" key="1">
    <source>
        <dbReference type="EMBL" id="WAR07411.1"/>
    </source>
</evidence>